<organism evidence="2 3">
    <name type="scientific">Corynebacterium durum F0235</name>
    <dbReference type="NCBI Taxonomy" id="1035195"/>
    <lineage>
        <taxon>Bacteria</taxon>
        <taxon>Bacillati</taxon>
        <taxon>Actinomycetota</taxon>
        <taxon>Actinomycetes</taxon>
        <taxon>Mycobacteriales</taxon>
        <taxon>Corynebacteriaceae</taxon>
        <taxon>Corynebacterium</taxon>
    </lineage>
</organism>
<comment type="caution">
    <text evidence="2">The sequence shown here is derived from an EMBL/GenBank/DDBJ whole genome shotgun (WGS) entry which is preliminary data.</text>
</comment>
<reference evidence="2 3" key="1">
    <citation type="submission" date="2012-05" db="EMBL/GenBank/DDBJ databases">
        <authorList>
            <person name="Weinstock G."/>
            <person name="Sodergren E."/>
            <person name="Lobos E.A."/>
            <person name="Fulton L."/>
            <person name="Fulton R."/>
            <person name="Courtney L."/>
            <person name="Fronick C."/>
            <person name="O'Laughlin M."/>
            <person name="Godfrey J."/>
            <person name="Wilson R.M."/>
            <person name="Miner T."/>
            <person name="Farmer C."/>
            <person name="Delehaunty K."/>
            <person name="Cordes M."/>
            <person name="Minx P."/>
            <person name="Tomlinson C."/>
            <person name="Chen J."/>
            <person name="Wollam A."/>
            <person name="Pepin K.H."/>
            <person name="Bhonagiri V."/>
            <person name="Zhang X."/>
            <person name="Suruliraj S."/>
            <person name="Warren W."/>
            <person name="Mitreva M."/>
            <person name="Mardis E.R."/>
            <person name="Wilson R.K."/>
        </authorList>
    </citation>
    <scope>NUCLEOTIDE SEQUENCE [LARGE SCALE GENOMIC DNA]</scope>
    <source>
        <strain evidence="2 3">F0235</strain>
    </source>
</reference>
<dbReference type="Proteomes" id="UP000010445">
    <property type="component" value="Unassembled WGS sequence"/>
</dbReference>
<dbReference type="AlphaFoldDB" id="L1MKC1"/>
<dbReference type="EMBL" id="AMEM01000011">
    <property type="protein sequence ID" value="EKX91490.1"/>
    <property type="molecule type" value="Genomic_DNA"/>
</dbReference>
<accession>L1MKC1</accession>
<dbReference type="STRING" id="1035195.HMPREF9997_00560"/>
<sequence>MTKNCRGYNYALSSGKDSTDDGDTPVNVSENTLAIATARFAKPVNDVT</sequence>
<name>L1MKC1_9CORY</name>
<keyword evidence="3" id="KW-1185">Reference proteome</keyword>
<evidence type="ECO:0000256" key="1">
    <source>
        <dbReference type="SAM" id="MobiDB-lite"/>
    </source>
</evidence>
<evidence type="ECO:0000313" key="3">
    <source>
        <dbReference type="Proteomes" id="UP000010445"/>
    </source>
</evidence>
<dbReference type="HOGENOM" id="CLU_3151749_0_0_11"/>
<proteinExistence type="predicted"/>
<evidence type="ECO:0000313" key="2">
    <source>
        <dbReference type="EMBL" id="EKX91490.1"/>
    </source>
</evidence>
<gene>
    <name evidence="2" type="ORF">HMPREF9997_00560</name>
</gene>
<protein>
    <submittedName>
        <fullName evidence="2">Uncharacterized protein</fullName>
    </submittedName>
</protein>
<feature type="region of interest" description="Disordered" evidence="1">
    <location>
        <begin position="1"/>
        <end position="25"/>
    </location>
</feature>